<name>A0A4R2JNV5_9THEO</name>
<evidence type="ECO:0000259" key="4">
    <source>
        <dbReference type="Pfam" id="PF20990"/>
    </source>
</evidence>
<evidence type="ECO:0000313" key="6">
    <source>
        <dbReference type="Proteomes" id="UP000294886"/>
    </source>
</evidence>
<evidence type="ECO:0000313" key="5">
    <source>
        <dbReference type="EMBL" id="TCO60412.1"/>
    </source>
</evidence>
<dbReference type="InterPro" id="IPR018702">
    <property type="entry name" value="DUF2207"/>
</dbReference>
<keyword evidence="2" id="KW-1133">Transmembrane helix</keyword>
<feature type="transmembrane region" description="Helical" evidence="2">
    <location>
        <begin position="449"/>
        <end position="471"/>
    </location>
</feature>
<dbReference type="Proteomes" id="UP000294886">
    <property type="component" value="Unassembled WGS sequence"/>
</dbReference>
<protein>
    <submittedName>
        <fullName evidence="5">Putative membrane protein</fullName>
    </submittedName>
</protein>
<reference evidence="5 6" key="1">
    <citation type="submission" date="2019-03" db="EMBL/GenBank/DDBJ databases">
        <title>Genomic Encyclopedia of Type Strains, Phase IV (KMG-IV): sequencing the most valuable type-strain genomes for metagenomic binning, comparative biology and taxonomic classification.</title>
        <authorList>
            <person name="Goeker M."/>
        </authorList>
    </citation>
    <scope>NUCLEOTIDE SEQUENCE [LARGE SCALE GENOMIC DNA]</scope>
    <source>
        <strain evidence="5 6">DSM 13054</strain>
    </source>
</reference>
<dbReference type="InterPro" id="IPR048389">
    <property type="entry name" value="YciQ-like_C"/>
</dbReference>
<dbReference type="Pfam" id="PF09972">
    <property type="entry name" value="DUF2207"/>
    <property type="match status" value="1"/>
</dbReference>
<dbReference type="Pfam" id="PF20990">
    <property type="entry name" value="DUF2207_C"/>
    <property type="match status" value="1"/>
</dbReference>
<feature type="region of interest" description="Disordered" evidence="1">
    <location>
        <begin position="579"/>
        <end position="600"/>
    </location>
</feature>
<feature type="transmembrane region" description="Helical" evidence="2">
    <location>
        <begin position="422"/>
        <end position="443"/>
    </location>
</feature>
<gene>
    <name evidence="5" type="ORF">EV203_12129</name>
</gene>
<proteinExistence type="predicted"/>
<evidence type="ECO:0000256" key="2">
    <source>
        <dbReference type="SAM" id="Phobius"/>
    </source>
</evidence>
<comment type="caution">
    <text evidence="5">The sequence shown here is derived from an EMBL/GenBank/DDBJ whole genome shotgun (WGS) entry which is preliminary data.</text>
</comment>
<feature type="domain" description="DUF2207" evidence="3">
    <location>
        <begin position="32"/>
        <end position="205"/>
    </location>
</feature>
<evidence type="ECO:0000256" key="1">
    <source>
        <dbReference type="SAM" id="MobiDB-lite"/>
    </source>
</evidence>
<dbReference type="EMBL" id="SLWU01000021">
    <property type="protein sequence ID" value="TCO60412.1"/>
    <property type="molecule type" value="Genomic_DNA"/>
</dbReference>
<feature type="domain" description="Predicted membrane protein YciQ-like C-terminal" evidence="4">
    <location>
        <begin position="287"/>
        <end position="531"/>
    </location>
</feature>
<evidence type="ECO:0000259" key="3">
    <source>
        <dbReference type="Pfam" id="PF09972"/>
    </source>
</evidence>
<dbReference type="AlphaFoldDB" id="A0A4R2JNV5"/>
<organism evidence="5 6">
    <name type="scientific">Caldanaerobacter subterraneus</name>
    <dbReference type="NCBI Taxonomy" id="911092"/>
    <lineage>
        <taxon>Bacteria</taxon>
        <taxon>Bacillati</taxon>
        <taxon>Bacillota</taxon>
        <taxon>Clostridia</taxon>
        <taxon>Thermoanaerobacterales</taxon>
        <taxon>Thermoanaerobacteraceae</taxon>
        <taxon>Caldanaerobacter</taxon>
    </lineage>
</organism>
<keyword evidence="2" id="KW-0472">Membrane</keyword>
<feature type="transmembrane region" description="Helical" evidence="2">
    <location>
        <begin position="253"/>
        <end position="270"/>
    </location>
</feature>
<accession>A0A4R2JNV5</accession>
<dbReference type="RefSeq" id="WP_132040333.1">
    <property type="nucleotide sequence ID" value="NZ_SLWU01000021.1"/>
</dbReference>
<sequence>MKRALFLIPVVLFIFFMSFSVAYAKDYSLKEAKIYYFIQDNGEMDVTNDITYKFNGSFSEAWLIIPTGDYEIKDVLVSEIKDGKETPLNFDFAKGKQEYKITWKYKANNEIKTFRIKYKVLKGLRIYEDVAEFYWKVWGSAWDKSLPALWVEVNLPSKIGNIDDINYWLHPKIDGKIGVKKDLSGIIAYAGNIPSNHWLEVRFVFPKSYIKNLNPNNVILVSGNGRDKILAEEEAWQKREEEREILSKDLEKVYLILLPIFLALAVFIPVKIKRKYGKDPEVFYEGIYEREAPVDCPPAWVEMLLEKSDFVTSKSIVASTLELARRGYLKIQEEVKKGVLGSTSKEYKIIVTDREIEESLSEDLKALLLEYKKYGNEFYTSKIDGEKFAKFIERFEEVVKEKVYNDRKWIVTEKYKEVNKYVILWSFLTVLSFLSLIIIGLILLNGMLIAINVLFLIISVSELIFVAIYRFGIKKYSPDGKLLVLKWNAFKKFLKDFSLISQYPPTSLVIWEKYLVYGTILGVAKEVLKAMEILRVPVEEIDWYVPAFAGTMSVSNFVESFNSSLLAFSQSFSQNVMPSSSSGSSHGGGGGFGGGGGGAR</sequence>
<keyword evidence="2" id="KW-0812">Transmembrane</keyword>
<feature type="compositionally biased region" description="Gly residues" evidence="1">
    <location>
        <begin position="585"/>
        <end position="600"/>
    </location>
</feature>